<dbReference type="SUPFAM" id="SSF117281">
    <property type="entry name" value="Kelch motif"/>
    <property type="match status" value="1"/>
</dbReference>
<dbReference type="Proteomes" id="UP001189429">
    <property type="component" value="Unassembled WGS sequence"/>
</dbReference>
<feature type="non-terminal residue" evidence="2">
    <location>
        <position position="104"/>
    </location>
</feature>
<name>A0ABN9SDQ3_9DINO</name>
<keyword evidence="3" id="KW-1185">Reference proteome</keyword>
<accession>A0ABN9SDQ3</accession>
<dbReference type="InterPro" id="IPR015915">
    <property type="entry name" value="Kelch-typ_b-propeller"/>
</dbReference>
<reference evidence="2" key="1">
    <citation type="submission" date="2023-10" db="EMBL/GenBank/DDBJ databases">
        <authorList>
            <person name="Chen Y."/>
            <person name="Shah S."/>
            <person name="Dougan E. K."/>
            <person name="Thang M."/>
            <person name="Chan C."/>
        </authorList>
    </citation>
    <scope>NUCLEOTIDE SEQUENCE [LARGE SCALE GENOMIC DNA]</scope>
</reference>
<feature type="region of interest" description="Disordered" evidence="1">
    <location>
        <begin position="1"/>
        <end position="25"/>
    </location>
</feature>
<proteinExistence type="predicted"/>
<feature type="compositionally biased region" description="Low complexity" evidence="1">
    <location>
        <begin position="1"/>
        <end position="19"/>
    </location>
</feature>
<dbReference type="EMBL" id="CAUYUJ010010484">
    <property type="protein sequence ID" value="CAK0829498.1"/>
    <property type="molecule type" value="Genomic_DNA"/>
</dbReference>
<evidence type="ECO:0000313" key="2">
    <source>
        <dbReference type="EMBL" id="CAK0829498.1"/>
    </source>
</evidence>
<evidence type="ECO:0000313" key="3">
    <source>
        <dbReference type="Proteomes" id="UP001189429"/>
    </source>
</evidence>
<dbReference type="Gene3D" id="2.120.10.80">
    <property type="entry name" value="Kelch-type beta propeller"/>
    <property type="match status" value="1"/>
</dbReference>
<comment type="caution">
    <text evidence="2">The sequence shown here is derived from an EMBL/GenBank/DDBJ whole genome shotgun (WGS) entry which is preliminary data.</text>
</comment>
<feature type="non-terminal residue" evidence="2">
    <location>
        <position position="1"/>
    </location>
</feature>
<sequence>GEWRWSAASAPAGTATAGGRRTRDEGAPFARRVQHALFGGPGGAVWLAGGQGPGWRALNDLWRLGAEARGRGAMASAWKPRFDFGAAELGDGRMLVTGGGSGQQ</sequence>
<organism evidence="2 3">
    <name type="scientific">Prorocentrum cordatum</name>
    <dbReference type="NCBI Taxonomy" id="2364126"/>
    <lineage>
        <taxon>Eukaryota</taxon>
        <taxon>Sar</taxon>
        <taxon>Alveolata</taxon>
        <taxon>Dinophyceae</taxon>
        <taxon>Prorocentrales</taxon>
        <taxon>Prorocentraceae</taxon>
        <taxon>Prorocentrum</taxon>
    </lineage>
</organism>
<protein>
    <submittedName>
        <fullName evidence="2">Uncharacterized protein</fullName>
    </submittedName>
</protein>
<gene>
    <name evidence="2" type="ORF">PCOR1329_LOCUS28421</name>
</gene>
<evidence type="ECO:0000256" key="1">
    <source>
        <dbReference type="SAM" id="MobiDB-lite"/>
    </source>
</evidence>